<gene>
    <name evidence="2" type="ORF">TG4357_02659</name>
</gene>
<dbReference type="EMBL" id="CYSA01000025">
    <property type="protein sequence ID" value="CUH66820.1"/>
    <property type="molecule type" value="Genomic_DNA"/>
</dbReference>
<feature type="region of interest" description="Disordered" evidence="1">
    <location>
        <begin position="221"/>
        <end position="267"/>
    </location>
</feature>
<dbReference type="CDD" id="cd07016">
    <property type="entry name" value="S14_ClpP_1"/>
    <property type="match status" value="1"/>
</dbReference>
<dbReference type="Proteomes" id="UP000051587">
    <property type="component" value="Unassembled WGS sequence"/>
</dbReference>
<evidence type="ECO:0000313" key="2">
    <source>
        <dbReference type="EMBL" id="CUH66820.1"/>
    </source>
</evidence>
<dbReference type="GO" id="GO:0006508">
    <property type="term" value="P:proteolysis"/>
    <property type="evidence" value="ECO:0007669"/>
    <property type="project" value="UniProtKB-KW"/>
</dbReference>
<dbReference type="RefSeq" id="WP_058263370.1">
    <property type="nucleotide sequence ID" value="NZ_CP051181.1"/>
</dbReference>
<organism evidence="2 3">
    <name type="scientific">Thalassovita gelatinovora</name>
    <name type="common">Thalassobius gelatinovorus</name>
    <dbReference type="NCBI Taxonomy" id="53501"/>
    <lineage>
        <taxon>Bacteria</taxon>
        <taxon>Pseudomonadati</taxon>
        <taxon>Pseudomonadota</taxon>
        <taxon>Alphaproteobacteria</taxon>
        <taxon>Rhodobacterales</taxon>
        <taxon>Roseobacteraceae</taxon>
        <taxon>Thalassovita</taxon>
    </lineage>
</organism>
<reference evidence="2 3" key="1">
    <citation type="submission" date="2015-09" db="EMBL/GenBank/DDBJ databases">
        <authorList>
            <consortium name="Swine Surveillance"/>
        </authorList>
    </citation>
    <scope>NUCLEOTIDE SEQUENCE [LARGE SCALE GENOMIC DNA]</scope>
    <source>
        <strain evidence="2 3">CECT 4357</strain>
    </source>
</reference>
<keyword evidence="2" id="KW-0378">Hydrolase</keyword>
<keyword evidence="2" id="KW-0645">Protease</keyword>
<dbReference type="Pfam" id="PF00574">
    <property type="entry name" value="CLP_protease"/>
    <property type="match status" value="1"/>
</dbReference>
<keyword evidence="3" id="KW-1185">Reference proteome</keyword>
<dbReference type="Pfam" id="PF25209">
    <property type="entry name" value="Phage_capsid_4"/>
    <property type="match status" value="1"/>
</dbReference>
<protein>
    <submittedName>
        <fullName evidence="2">ATP-dependent Clp protease proteolytic subunit</fullName>
    </submittedName>
</protein>
<evidence type="ECO:0000256" key="1">
    <source>
        <dbReference type="SAM" id="MobiDB-lite"/>
    </source>
</evidence>
<dbReference type="InterPro" id="IPR023562">
    <property type="entry name" value="ClpP/TepA"/>
</dbReference>
<dbReference type="Gene3D" id="3.90.226.10">
    <property type="entry name" value="2-enoyl-CoA Hydratase, Chain A, domain 1"/>
    <property type="match status" value="1"/>
</dbReference>
<accession>A0A0P1FFV1</accession>
<name>A0A0P1FFV1_THAGE</name>
<dbReference type="STRING" id="53501.SAMN04488043_105196"/>
<sequence>MKGQNLISNGEILLFGTVVQDGWIWPEDTGLFSSLMVIEALAQFQGDVTVRVNCDGGSPFEGEAIRAAFENHPGKVMVKVQGAAHSAASLMIMSADEIEMSAGSVMLIHDPSTGVWGNPAELQAATDDLTAMADTYASVYAARSGKSKEEARAIMQKGITFSATQALEEGFADRIAGDGNSGVELMPAEMQSRAYAAMMRAAGIAQAAKMKFEAAQKAASNTDGTDGAVTGDHVPQVNGEPKMSKPNATTTAPPPAGVTIPSMSNAAPDATVQNAPVASTAPATQPETTQPALAMQANGVQPQTVMQEVEADRARGRAIREMSAPFASMLAPGLVDGLIDEGKSMEEARAVVMNAVAANQPRTSRVEINRDAGQTQVEGMIGALMHQANPNMFNLEGPAEDYRGLRLKNMAMHLAGRQAGFNELDAIHRGMRSTAMTGGAHGVSDFAYITTEVMNRTLRAAYKTRPQTWRKLSRQRSASDFRALHSVSFGGDLEFKKVAETGEYESAVLNDAATSLKVQRYGRTITLTFEAVVNDDLGVFEQLPREFARKASTLESKIMWELIRSNATINGTAFFHADHGNLGGAGGITVANVGKGRKAMWEQRPFGSKDKDDFLEIEPDLLYVPPELETSALQFVAEAVPTKLDDANPFRRTLTPVTEARLGAAAGGSDTRWYLFSSDLPPMVHAYLQGYEAPTVTTKEGLNPDAVVMDARHIFGGALDEPKGAYRHGA</sequence>
<evidence type="ECO:0000313" key="3">
    <source>
        <dbReference type="Proteomes" id="UP000051587"/>
    </source>
</evidence>
<dbReference type="AlphaFoldDB" id="A0A0P1FFV1"/>
<dbReference type="OrthoDB" id="9806592at2"/>
<dbReference type="GO" id="GO:0008233">
    <property type="term" value="F:peptidase activity"/>
    <property type="evidence" value="ECO:0007669"/>
    <property type="project" value="UniProtKB-KW"/>
</dbReference>
<dbReference type="NCBIfam" id="NF045542">
    <property type="entry name" value="Clp_rel_HeadMat"/>
    <property type="match status" value="1"/>
</dbReference>
<proteinExistence type="predicted"/>
<dbReference type="SUPFAM" id="SSF52096">
    <property type="entry name" value="ClpP/crotonase"/>
    <property type="match status" value="1"/>
</dbReference>
<dbReference type="InterPro" id="IPR029045">
    <property type="entry name" value="ClpP/crotonase-like_dom_sf"/>
</dbReference>